<evidence type="ECO:0000313" key="1">
    <source>
        <dbReference type="EMBL" id="KAG6787417.1"/>
    </source>
</evidence>
<name>A0A8X8DCZ6_POPTO</name>
<dbReference type="EMBL" id="JAAWWB010000003">
    <property type="protein sequence ID" value="KAG6787417.1"/>
    <property type="molecule type" value="Genomic_DNA"/>
</dbReference>
<keyword evidence="2" id="KW-1185">Reference proteome</keyword>
<dbReference type="AlphaFoldDB" id="A0A8X8DCZ6"/>
<dbReference type="Proteomes" id="UP000886885">
    <property type="component" value="Chromosome 2A"/>
</dbReference>
<organism evidence="1 2">
    <name type="scientific">Populus tomentosa</name>
    <name type="common">Chinese white poplar</name>
    <dbReference type="NCBI Taxonomy" id="118781"/>
    <lineage>
        <taxon>Eukaryota</taxon>
        <taxon>Viridiplantae</taxon>
        <taxon>Streptophyta</taxon>
        <taxon>Embryophyta</taxon>
        <taxon>Tracheophyta</taxon>
        <taxon>Spermatophyta</taxon>
        <taxon>Magnoliopsida</taxon>
        <taxon>eudicotyledons</taxon>
        <taxon>Gunneridae</taxon>
        <taxon>Pentapetalae</taxon>
        <taxon>rosids</taxon>
        <taxon>fabids</taxon>
        <taxon>Malpighiales</taxon>
        <taxon>Salicaceae</taxon>
        <taxon>Saliceae</taxon>
        <taxon>Populus</taxon>
    </lineage>
</organism>
<comment type="caution">
    <text evidence="1">The sequence shown here is derived from an EMBL/GenBank/DDBJ whole genome shotgun (WGS) entry which is preliminary data.</text>
</comment>
<accession>A0A8X8DCZ6</accession>
<protein>
    <submittedName>
        <fullName evidence="1">Uncharacterized protein</fullName>
    </submittedName>
</protein>
<evidence type="ECO:0000313" key="2">
    <source>
        <dbReference type="Proteomes" id="UP000886885"/>
    </source>
</evidence>
<sequence>MTLSHDSLTAVLLWPVISTLEVIESNPRVVDGTGTHSKISAGHRFSALLASFQWLFVSWCNGNVHLHAKMDEAGVIGLSRYISFPFFLKIAIS</sequence>
<reference evidence="1" key="1">
    <citation type="journal article" date="2020" name="bioRxiv">
        <title>Hybrid origin of Populus tomentosa Carr. identified through genome sequencing and phylogenomic analysis.</title>
        <authorList>
            <person name="An X."/>
            <person name="Gao K."/>
            <person name="Chen Z."/>
            <person name="Li J."/>
            <person name="Yang X."/>
            <person name="Yang X."/>
            <person name="Zhou J."/>
            <person name="Guo T."/>
            <person name="Zhao T."/>
            <person name="Huang S."/>
            <person name="Miao D."/>
            <person name="Khan W.U."/>
            <person name="Rao P."/>
            <person name="Ye M."/>
            <person name="Lei B."/>
            <person name="Liao W."/>
            <person name="Wang J."/>
            <person name="Ji L."/>
            <person name="Li Y."/>
            <person name="Guo B."/>
            <person name="Mustafa N.S."/>
            <person name="Li S."/>
            <person name="Yun Q."/>
            <person name="Keller S.R."/>
            <person name="Mao J."/>
            <person name="Zhang R."/>
            <person name="Strauss S.H."/>
        </authorList>
    </citation>
    <scope>NUCLEOTIDE SEQUENCE</scope>
    <source>
        <strain evidence="1">GM15</strain>
        <tissue evidence="1">Leaf</tissue>
    </source>
</reference>
<proteinExistence type="predicted"/>
<gene>
    <name evidence="1" type="ORF">POTOM_009056</name>
</gene>